<sequence length="456" mass="50675">MAYLDGGYNDTVATLLDGDSFIFKRPYTASEAGGVLLLAVVSCVSAIAVAGLLLAMAVSAYNTRNSPSPNLFVRSHVAAYFVSMLLCEVVQTIGSIMNIRWFNQMAVTYEPYCTVQGVLKHVSDVGTAYWSLIIAMNTFWILFLRWKLRRFVLIGALAAGWTAIGAIVSAGPAAIQKAERGPFYAISGYWCWIQDEYPSERITLDYMIMFISALLSFIMYTLVFFRLRGNVLLHGWRLSFRFRRGPTEPAAKSVDTHAMNVAKGMLLYPVAYTILLLPIAISRFSEWMGHEVPFTVTIVCDAVFLLSGFVNVILFLTTRRVLPANSVFPRSICRLFNSSRASTYTTSSTLTDIEKVVLEESMLTPTSSIDARTLSNGKAPQYPESPYYSPGKVAEGYDQISLDSAKAERVWRDSASLNTEPISDQRMSSPSPTITVPIPSSKFNPFEDRDHAKEQE</sequence>
<feature type="transmembrane region" description="Helical" evidence="6">
    <location>
        <begin position="77"/>
        <end position="99"/>
    </location>
</feature>
<keyword evidence="8" id="KW-1185">Reference proteome</keyword>
<dbReference type="EMBL" id="KZ084102">
    <property type="protein sequence ID" value="OSD03068.1"/>
    <property type="molecule type" value="Genomic_DNA"/>
</dbReference>
<feature type="compositionally biased region" description="Low complexity" evidence="5">
    <location>
        <begin position="428"/>
        <end position="441"/>
    </location>
</feature>
<feature type="transmembrane region" description="Helical" evidence="6">
    <location>
        <begin position="206"/>
        <end position="227"/>
    </location>
</feature>
<keyword evidence="3 6" id="KW-1133">Transmembrane helix</keyword>
<name>A0A1Y2IPM9_TRAC3</name>
<feature type="compositionally biased region" description="Polar residues" evidence="5">
    <location>
        <begin position="415"/>
        <end position="427"/>
    </location>
</feature>
<feature type="transmembrane region" description="Helical" evidence="6">
    <location>
        <begin position="35"/>
        <end position="56"/>
    </location>
</feature>
<comment type="subcellular location">
    <subcellularLocation>
        <location evidence="1">Membrane</location>
        <topology evidence="1">Multi-pass membrane protein</topology>
    </subcellularLocation>
</comment>
<feature type="transmembrane region" description="Helical" evidence="6">
    <location>
        <begin position="266"/>
        <end position="284"/>
    </location>
</feature>
<feature type="region of interest" description="Disordered" evidence="5">
    <location>
        <begin position="369"/>
        <end position="390"/>
    </location>
</feature>
<protein>
    <recommendedName>
        <fullName evidence="9">Glucose receptor Git3 N-terminal domain-containing protein</fullName>
    </recommendedName>
</protein>
<evidence type="ECO:0000313" key="8">
    <source>
        <dbReference type="Proteomes" id="UP000193067"/>
    </source>
</evidence>
<evidence type="ECO:0000313" key="7">
    <source>
        <dbReference type="EMBL" id="OSD03068.1"/>
    </source>
</evidence>
<feature type="compositionally biased region" description="Polar residues" evidence="5">
    <location>
        <begin position="369"/>
        <end position="378"/>
    </location>
</feature>
<reference evidence="7 8" key="1">
    <citation type="journal article" date="2015" name="Biotechnol. Biofuels">
        <title>Enhanced degradation of softwood versus hardwood by the white-rot fungus Pycnoporus coccineus.</title>
        <authorList>
            <person name="Couturier M."/>
            <person name="Navarro D."/>
            <person name="Chevret D."/>
            <person name="Henrissat B."/>
            <person name="Piumi F."/>
            <person name="Ruiz-Duenas F.J."/>
            <person name="Martinez A.T."/>
            <person name="Grigoriev I.V."/>
            <person name="Riley R."/>
            <person name="Lipzen A."/>
            <person name="Berrin J.G."/>
            <person name="Master E.R."/>
            <person name="Rosso M.N."/>
        </authorList>
    </citation>
    <scope>NUCLEOTIDE SEQUENCE [LARGE SCALE GENOMIC DNA]</scope>
    <source>
        <strain evidence="7 8">BRFM310</strain>
    </source>
</reference>
<feature type="transmembrane region" description="Helical" evidence="6">
    <location>
        <begin position="296"/>
        <end position="316"/>
    </location>
</feature>
<dbReference type="Gene3D" id="1.20.1070.10">
    <property type="entry name" value="Rhodopsin 7-helix transmembrane proteins"/>
    <property type="match status" value="1"/>
</dbReference>
<evidence type="ECO:0000256" key="2">
    <source>
        <dbReference type="ARBA" id="ARBA00022692"/>
    </source>
</evidence>
<feature type="transmembrane region" description="Helical" evidence="6">
    <location>
        <begin position="127"/>
        <end position="144"/>
    </location>
</feature>
<organism evidence="7 8">
    <name type="scientific">Trametes coccinea (strain BRFM310)</name>
    <name type="common">Pycnoporus coccineus</name>
    <dbReference type="NCBI Taxonomy" id="1353009"/>
    <lineage>
        <taxon>Eukaryota</taxon>
        <taxon>Fungi</taxon>
        <taxon>Dikarya</taxon>
        <taxon>Basidiomycota</taxon>
        <taxon>Agaricomycotina</taxon>
        <taxon>Agaricomycetes</taxon>
        <taxon>Polyporales</taxon>
        <taxon>Polyporaceae</taxon>
        <taxon>Trametes</taxon>
    </lineage>
</organism>
<dbReference type="STRING" id="1353009.A0A1Y2IPM9"/>
<feature type="region of interest" description="Disordered" evidence="5">
    <location>
        <begin position="414"/>
        <end position="456"/>
    </location>
</feature>
<feature type="compositionally biased region" description="Basic and acidic residues" evidence="5">
    <location>
        <begin position="445"/>
        <end position="456"/>
    </location>
</feature>
<keyword evidence="4 6" id="KW-0472">Membrane</keyword>
<evidence type="ECO:0000256" key="6">
    <source>
        <dbReference type="SAM" id="Phobius"/>
    </source>
</evidence>
<evidence type="ECO:0008006" key="9">
    <source>
        <dbReference type="Google" id="ProtNLM"/>
    </source>
</evidence>
<dbReference type="SUPFAM" id="SSF81321">
    <property type="entry name" value="Family A G protein-coupled receptor-like"/>
    <property type="match status" value="1"/>
</dbReference>
<dbReference type="GO" id="GO:0005886">
    <property type="term" value="C:plasma membrane"/>
    <property type="evidence" value="ECO:0007669"/>
    <property type="project" value="TreeGrafter"/>
</dbReference>
<accession>A0A1Y2IPM9</accession>
<gene>
    <name evidence="7" type="ORF">PYCCODRAFT_1434945</name>
</gene>
<keyword evidence="2 6" id="KW-0812">Transmembrane</keyword>
<feature type="transmembrane region" description="Helical" evidence="6">
    <location>
        <begin position="151"/>
        <end position="175"/>
    </location>
</feature>
<evidence type="ECO:0000256" key="3">
    <source>
        <dbReference type="ARBA" id="ARBA00022989"/>
    </source>
</evidence>
<evidence type="ECO:0000256" key="1">
    <source>
        <dbReference type="ARBA" id="ARBA00004141"/>
    </source>
</evidence>
<proteinExistence type="predicted"/>
<dbReference type="GO" id="GO:0007189">
    <property type="term" value="P:adenylate cyclase-activating G protein-coupled receptor signaling pathway"/>
    <property type="evidence" value="ECO:0007669"/>
    <property type="project" value="TreeGrafter"/>
</dbReference>
<evidence type="ECO:0000256" key="5">
    <source>
        <dbReference type="SAM" id="MobiDB-lite"/>
    </source>
</evidence>
<dbReference type="Proteomes" id="UP000193067">
    <property type="component" value="Unassembled WGS sequence"/>
</dbReference>
<dbReference type="PANTHER" id="PTHR23112:SF37">
    <property type="entry name" value="G PROTEIN-COUPLED RECEPTOR GPR1"/>
    <property type="match status" value="1"/>
</dbReference>
<dbReference type="GO" id="GO:0004930">
    <property type="term" value="F:G protein-coupled receptor activity"/>
    <property type="evidence" value="ECO:0007669"/>
    <property type="project" value="TreeGrafter"/>
</dbReference>
<dbReference type="OrthoDB" id="100006at2759"/>
<evidence type="ECO:0000256" key="4">
    <source>
        <dbReference type="ARBA" id="ARBA00023136"/>
    </source>
</evidence>
<dbReference type="AlphaFoldDB" id="A0A1Y2IPM9"/>
<dbReference type="PANTHER" id="PTHR23112">
    <property type="entry name" value="G PROTEIN-COUPLED RECEPTOR 157-RELATED"/>
    <property type="match status" value="1"/>
</dbReference>